<evidence type="ECO:0000256" key="10">
    <source>
        <dbReference type="ARBA" id="ARBA00023224"/>
    </source>
</evidence>
<dbReference type="InterPro" id="IPR000276">
    <property type="entry name" value="GPCR_Rhodpsn"/>
</dbReference>
<dbReference type="PANTHER" id="PTHR26453">
    <property type="entry name" value="OLFACTORY RECEPTOR"/>
    <property type="match status" value="1"/>
</dbReference>
<keyword evidence="14" id="KW-1185">Reference proteome</keyword>
<dbReference type="PROSITE" id="PS50262">
    <property type="entry name" value="G_PROTEIN_RECEP_F1_2"/>
    <property type="match status" value="1"/>
</dbReference>
<feature type="transmembrane region" description="Helical" evidence="12">
    <location>
        <begin position="23"/>
        <end position="46"/>
    </location>
</feature>
<evidence type="ECO:0000256" key="4">
    <source>
        <dbReference type="ARBA" id="ARBA00022606"/>
    </source>
</evidence>
<dbReference type="CDD" id="cd15421">
    <property type="entry name" value="7tmA_OR2T-like"/>
    <property type="match status" value="1"/>
</dbReference>
<dbReference type="PROSITE" id="PS00237">
    <property type="entry name" value="G_PROTEIN_RECEP_F1_1"/>
    <property type="match status" value="1"/>
</dbReference>
<dbReference type="InterPro" id="IPR017452">
    <property type="entry name" value="GPCR_Rhodpsn_7TM"/>
</dbReference>
<feature type="transmembrane region" description="Helical" evidence="12">
    <location>
        <begin position="271"/>
        <end position="290"/>
    </location>
</feature>
<protein>
    <recommendedName>
        <fullName evidence="12">Olfactory receptor</fullName>
    </recommendedName>
</protein>
<keyword evidence="6 12" id="KW-0552">Olfaction</keyword>
<evidence type="ECO:0000259" key="13">
    <source>
        <dbReference type="PROSITE" id="PS50262"/>
    </source>
</evidence>
<comment type="function">
    <text evidence="1">Putative odorant or sperm cell receptor.</text>
</comment>
<proteinExistence type="inferred from homology"/>
<evidence type="ECO:0000256" key="7">
    <source>
        <dbReference type="ARBA" id="ARBA00022989"/>
    </source>
</evidence>
<gene>
    <name evidence="15" type="primary">LOC112911024</name>
</gene>
<evidence type="ECO:0000256" key="9">
    <source>
        <dbReference type="ARBA" id="ARBA00023136"/>
    </source>
</evidence>
<feature type="transmembrane region" description="Helical" evidence="12">
    <location>
        <begin position="96"/>
        <end position="118"/>
    </location>
</feature>
<dbReference type="PRINTS" id="PR00245">
    <property type="entry name" value="OLFACTORYR"/>
</dbReference>
<evidence type="ECO:0000256" key="1">
    <source>
        <dbReference type="ARBA" id="ARBA00003929"/>
    </source>
</evidence>
<evidence type="ECO:0000256" key="6">
    <source>
        <dbReference type="ARBA" id="ARBA00022725"/>
    </source>
</evidence>
<reference evidence="15" key="1">
    <citation type="submission" date="2025-08" db="UniProtKB">
        <authorList>
            <consortium name="RefSeq"/>
        </authorList>
    </citation>
    <scope>IDENTIFICATION</scope>
    <source>
        <tissue evidence="15">Cell line</tissue>
    </source>
</reference>
<keyword evidence="3 12" id="KW-1003">Cell membrane</keyword>
<feature type="domain" description="G-protein coupled receptors family 1 profile" evidence="13">
    <location>
        <begin position="39"/>
        <end position="288"/>
    </location>
</feature>
<feature type="transmembrane region" description="Helical" evidence="12">
    <location>
        <begin position="130"/>
        <end position="149"/>
    </location>
</feature>
<keyword evidence="7 12" id="KW-1133">Transmembrane helix</keyword>
<dbReference type="InterPro" id="IPR000725">
    <property type="entry name" value="Olfact_rcpt"/>
</dbReference>
<feature type="transmembrane region" description="Helical" evidence="12">
    <location>
        <begin position="195"/>
        <end position="223"/>
    </location>
</feature>
<dbReference type="Gene3D" id="1.20.1070.10">
    <property type="entry name" value="Rhodopsin 7-helix transmembrane proteins"/>
    <property type="match status" value="1"/>
</dbReference>
<organism evidence="14 15">
    <name type="scientific">Vulpes vulpes</name>
    <name type="common">Red fox</name>
    <dbReference type="NCBI Taxonomy" id="9627"/>
    <lineage>
        <taxon>Eukaryota</taxon>
        <taxon>Metazoa</taxon>
        <taxon>Chordata</taxon>
        <taxon>Craniata</taxon>
        <taxon>Vertebrata</taxon>
        <taxon>Euteleostomi</taxon>
        <taxon>Mammalia</taxon>
        <taxon>Eutheria</taxon>
        <taxon>Laurasiatheria</taxon>
        <taxon>Carnivora</taxon>
        <taxon>Caniformia</taxon>
        <taxon>Canidae</taxon>
        <taxon>Vulpes</taxon>
    </lineage>
</organism>
<dbReference type="GeneID" id="112911024"/>
<dbReference type="RefSeq" id="XP_072618810.1">
    <property type="nucleotide sequence ID" value="XM_072762709.1"/>
</dbReference>
<keyword evidence="10 11" id="KW-0807">Transducer</keyword>
<evidence type="ECO:0000256" key="5">
    <source>
        <dbReference type="ARBA" id="ARBA00022692"/>
    </source>
</evidence>
<evidence type="ECO:0000256" key="8">
    <source>
        <dbReference type="ARBA" id="ARBA00023040"/>
    </source>
</evidence>
<dbReference type="Pfam" id="PF13853">
    <property type="entry name" value="7tm_4"/>
    <property type="match status" value="1"/>
</dbReference>
<comment type="similarity">
    <text evidence="11">Belongs to the G-protein coupled receptor 1 family.</text>
</comment>
<evidence type="ECO:0000256" key="12">
    <source>
        <dbReference type="RuleBase" id="RU363047"/>
    </source>
</evidence>
<keyword evidence="5 11" id="KW-0812">Transmembrane</keyword>
<evidence type="ECO:0000256" key="11">
    <source>
        <dbReference type="RuleBase" id="RU000688"/>
    </source>
</evidence>
<dbReference type="SUPFAM" id="SSF81321">
    <property type="entry name" value="Family A G protein-coupled receptor-like"/>
    <property type="match status" value="1"/>
</dbReference>
<evidence type="ECO:0000256" key="2">
    <source>
        <dbReference type="ARBA" id="ARBA00004651"/>
    </source>
</evidence>
<keyword evidence="9 12" id="KW-0472">Membrane</keyword>
<keyword evidence="11" id="KW-0675">Receptor</keyword>
<dbReference type="PRINTS" id="PR00237">
    <property type="entry name" value="GPCRRHODOPSN"/>
</dbReference>
<feature type="transmembrane region" description="Helical" evidence="12">
    <location>
        <begin position="58"/>
        <end position="76"/>
    </location>
</feature>
<name>A0ABM5AVL4_VULVU</name>
<evidence type="ECO:0000256" key="3">
    <source>
        <dbReference type="ARBA" id="ARBA00022475"/>
    </source>
</evidence>
<comment type="subcellular location">
    <subcellularLocation>
        <location evidence="2 12">Cell membrane</location>
        <topology evidence="2 12">Multi-pass membrane protein</topology>
    </subcellularLocation>
</comment>
<keyword evidence="8 11" id="KW-0297">G-protein coupled receptor</keyword>
<evidence type="ECO:0000313" key="14">
    <source>
        <dbReference type="Proteomes" id="UP001652641"/>
    </source>
</evidence>
<evidence type="ECO:0000313" key="15">
    <source>
        <dbReference type="RefSeq" id="XP_072618810.1"/>
    </source>
</evidence>
<keyword evidence="4 12" id="KW-0716">Sensory transduction</keyword>
<sequence length="351" mass="39686">MNIWNTTSDFILLGLFNYTEAHLFLFVMVLTIAFSSLVGNALMILLIHQDVHLHTPMYFLLSQLSLMDMMLISTIVPKMAADYLSGKKSISPAGCGLQIFVFLTLAGGECFLLAAMSYDRYVAVCHPLRYPVLMSWQLCLRMTMGSWFLGAADGLMQAAATLSFPFCDAHEINHFFCEAPTLVRLACADTFVFEYVMYICCVLMLLVPFSLILISYSLILAVVLQMRSREARKKAFSTCSSHLTVVGLFYGAGIFTYMGPKSYRSANHDKIVSVFYTIFTPLLNPLIYSMRNSEVKGALRKWLISKIYKELIKLNTKETNNPNMKWDNSLLDFYLFCDISLQLSGLLVTTR</sequence>
<accession>A0ABM5AVL4</accession>
<feature type="transmembrane region" description="Helical" evidence="12">
    <location>
        <begin position="235"/>
        <end position="259"/>
    </location>
</feature>
<dbReference type="Proteomes" id="UP001652641">
    <property type="component" value="Chromosome 7"/>
</dbReference>